<dbReference type="AlphaFoldDB" id="A0A6C0JPV9"/>
<reference evidence="1" key="1">
    <citation type="journal article" date="2020" name="Nature">
        <title>Giant virus diversity and host interactions through global metagenomics.</title>
        <authorList>
            <person name="Schulz F."/>
            <person name="Roux S."/>
            <person name="Paez-Espino D."/>
            <person name="Jungbluth S."/>
            <person name="Walsh D.A."/>
            <person name="Denef V.J."/>
            <person name="McMahon K.D."/>
            <person name="Konstantinidis K.T."/>
            <person name="Eloe-Fadrosh E.A."/>
            <person name="Kyrpides N.C."/>
            <person name="Woyke T."/>
        </authorList>
    </citation>
    <scope>NUCLEOTIDE SEQUENCE</scope>
    <source>
        <strain evidence="1">GVMAG-S-1041349-163</strain>
    </source>
</reference>
<proteinExistence type="predicted"/>
<name>A0A6C0JPV9_9ZZZZ</name>
<accession>A0A6C0JPV9</accession>
<evidence type="ECO:0000313" key="1">
    <source>
        <dbReference type="EMBL" id="QHU07782.1"/>
    </source>
</evidence>
<protein>
    <submittedName>
        <fullName evidence="1">Uncharacterized protein</fullName>
    </submittedName>
</protein>
<sequence>MTEYYVRISLVTQKTKHIWKTRPRRAPGPFFYAESGERRAKSGARVPLEQKNSNQLQRWLDCLEFDKLEKEGREEWFKYYSQIKNN</sequence>
<dbReference type="EMBL" id="MN740687">
    <property type="protein sequence ID" value="QHU07782.1"/>
    <property type="molecule type" value="Genomic_DNA"/>
</dbReference>
<organism evidence="1">
    <name type="scientific">viral metagenome</name>
    <dbReference type="NCBI Taxonomy" id="1070528"/>
    <lineage>
        <taxon>unclassified sequences</taxon>
        <taxon>metagenomes</taxon>
        <taxon>organismal metagenomes</taxon>
    </lineage>
</organism>